<keyword evidence="1" id="KW-1133">Transmembrane helix</keyword>
<evidence type="ECO:0000313" key="3">
    <source>
        <dbReference type="EMBL" id="SVB39089.1"/>
    </source>
</evidence>
<protein>
    <recommendedName>
        <fullName evidence="2">EamA domain-containing protein</fullName>
    </recommendedName>
</protein>
<reference evidence="3" key="1">
    <citation type="submission" date="2018-05" db="EMBL/GenBank/DDBJ databases">
        <authorList>
            <person name="Lanie J.A."/>
            <person name="Ng W.-L."/>
            <person name="Kazmierczak K.M."/>
            <person name="Andrzejewski T.M."/>
            <person name="Davidsen T.M."/>
            <person name="Wayne K.J."/>
            <person name="Tettelin H."/>
            <person name="Glass J.I."/>
            <person name="Rusch D."/>
            <person name="Podicherti R."/>
            <person name="Tsui H.-C.T."/>
            <person name="Winkler M.E."/>
        </authorList>
    </citation>
    <scope>NUCLEOTIDE SEQUENCE</scope>
</reference>
<feature type="domain" description="EamA" evidence="2">
    <location>
        <begin position="8"/>
        <end position="141"/>
    </location>
</feature>
<feature type="transmembrane region" description="Helical" evidence="1">
    <location>
        <begin position="45"/>
        <end position="65"/>
    </location>
</feature>
<organism evidence="3">
    <name type="scientific">marine metagenome</name>
    <dbReference type="NCBI Taxonomy" id="408172"/>
    <lineage>
        <taxon>unclassified sequences</taxon>
        <taxon>metagenomes</taxon>
        <taxon>ecological metagenomes</taxon>
    </lineage>
</organism>
<feature type="transmembrane region" description="Helical" evidence="1">
    <location>
        <begin position="212"/>
        <end position="233"/>
    </location>
</feature>
<proteinExistence type="predicted"/>
<dbReference type="GO" id="GO:0016020">
    <property type="term" value="C:membrane"/>
    <property type="evidence" value="ECO:0007669"/>
    <property type="project" value="InterPro"/>
</dbReference>
<dbReference type="Pfam" id="PF00892">
    <property type="entry name" value="EamA"/>
    <property type="match status" value="2"/>
</dbReference>
<evidence type="ECO:0000259" key="2">
    <source>
        <dbReference type="Pfam" id="PF00892"/>
    </source>
</evidence>
<dbReference type="PANTHER" id="PTHR22911:SF137">
    <property type="entry name" value="SOLUTE CARRIER FAMILY 35 MEMBER G2-RELATED"/>
    <property type="match status" value="1"/>
</dbReference>
<feature type="transmembrane region" description="Helical" evidence="1">
    <location>
        <begin position="182"/>
        <end position="200"/>
    </location>
</feature>
<keyword evidence="1" id="KW-0812">Transmembrane</keyword>
<accession>A0A382DLJ2</accession>
<feature type="domain" description="EamA" evidence="2">
    <location>
        <begin position="151"/>
        <end position="234"/>
    </location>
</feature>
<feature type="non-terminal residue" evidence="3">
    <location>
        <position position="235"/>
    </location>
</feature>
<dbReference type="SUPFAM" id="SSF103481">
    <property type="entry name" value="Multidrug resistance efflux transporter EmrE"/>
    <property type="match status" value="1"/>
</dbReference>
<feature type="transmembrane region" description="Helical" evidence="1">
    <location>
        <begin position="151"/>
        <end position="170"/>
    </location>
</feature>
<evidence type="ECO:0000256" key="1">
    <source>
        <dbReference type="SAM" id="Phobius"/>
    </source>
</evidence>
<feature type="transmembrane region" description="Helical" evidence="1">
    <location>
        <begin position="97"/>
        <end position="115"/>
    </location>
</feature>
<dbReference type="PANTHER" id="PTHR22911">
    <property type="entry name" value="ACYL-MALONYL CONDENSING ENZYME-RELATED"/>
    <property type="match status" value="1"/>
</dbReference>
<dbReference type="InterPro" id="IPR000620">
    <property type="entry name" value="EamA_dom"/>
</dbReference>
<feature type="transmembrane region" description="Helical" evidence="1">
    <location>
        <begin position="127"/>
        <end position="145"/>
    </location>
</feature>
<dbReference type="AlphaFoldDB" id="A0A382DLJ2"/>
<dbReference type="InterPro" id="IPR037185">
    <property type="entry name" value="EmrE-like"/>
</dbReference>
<name>A0A382DLJ2_9ZZZZ</name>
<dbReference type="EMBL" id="UINC01039922">
    <property type="protein sequence ID" value="SVB39089.1"/>
    <property type="molecule type" value="Genomic_DNA"/>
</dbReference>
<gene>
    <name evidence="3" type="ORF">METZ01_LOCUS191943</name>
</gene>
<feature type="transmembrane region" description="Helical" evidence="1">
    <location>
        <begin position="72"/>
        <end position="91"/>
    </location>
</feature>
<sequence length="235" mass="25075">MNWSDYKIGVVIALLSAVCFALSNTFAGLAYRGGVTPITLSATRFFLPAVILLIILSLKGAPIIMSKKSGQIAVILGVITIIYNFALLVAIERLPVPIAILIFFLFPILTGFSLTLTGAETFTITKFIGAVVALIGLALVLGVSFHQLDNLGILLATIGAIGLATVSVLSHHLVKGEDPRQAMLYMAMTALAIMIVVITIRGEIDLPTNTDGWIGFLVSNILYALGMITYFYAIS</sequence>
<keyword evidence="1" id="KW-0472">Membrane</keyword>